<comment type="caution">
    <text evidence="1">The sequence shown here is derived from an EMBL/GenBank/DDBJ whole genome shotgun (WGS) entry which is preliminary data.</text>
</comment>
<evidence type="ECO:0000313" key="1">
    <source>
        <dbReference type="EMBL" id="RHG20085.1"/>
    </source>
</evidence>
<dbReference type="AlphaFoldDB" id="A0A414SKG4"/>
<proteinExistence type="predicted"/>
<organism evidence="1 2">
    <name type="scientific">Blautia obeum</name>
    <dbReference type="NCBI Taxonomy" id="40520"/>
    <lineage>
        <taxon>Bacteria</taxon>
        <taxon>Bacillati</taxon>
        <taxon>Bacillota</taxon>
        <taxon>Clostridia</taxon>
        <taxon>Lachnospirales</taxon>
        <taxon>Lachnospiraceae</taxon>
        <taxon>Blautia</taxon>
    </lineage>
</organism>
<name>A0A414SKG4_9FIRM</name>
<accession>A0A414SKG4</accession>
<dbReference type="RefSeq" id="WP_118197407.1">
    <property type="nucleotide sequence ID" value="NZ_QRHZ01000001.1"/>
</dbReference>
<evidence type="ECO:0000313" key="2">
    <source>
        <dbReference type="Proteomes" id="UP000284220"/>
    </source>
</evidence>
<reference evidence="1 2" key="1">
    <citation type="submission" date="2018-08" db="EMBL/GenBank/DDBJ databases">
        <title>A genome reference for cultivated species of the human gut microbiota.</title>
        <authorList>
            <person name="Zou Y."/>
            <person name="Xue W."/>
            <person name="Luo G."/>
        </authorList>
    </citation>
    <scope>NUCLEOTIDE SEQUENCE [LARGE SCALE GENOMIC DNA]</scope>
    <source>
        <strain evidence="1 2">AM22-9LB</strain>
    </source>
</reference>
<protein>
    <submittedName>
        <fullName evidence="1">Uncharacterized protein</fullName>
    </submittedName>
</protein>
<gene>
    <name evidence="1" type="ORF">DW272_02440</name>
</gene>
<dbReference type="Proteomes" id="UP000284220">
    <property type="component" value="Unassembled WGS sequence"/>
</dbReference>
<sequence length="156" mass="18772">MIYKLTLGDWSKDGHEQYREFLFDCNYGVHKIRQAYKDSCKKLGISFNHNSDYTELGLRFRDERQIWTEYEDENISEFAFNVLKTEGCLDNIDYHEEDGEYFIEGYSECAILIMNFIALSMPNDFEYKLVEKEDYEPINGWWNDELNEQFGYGLFY</sequence>
<dbReference type="EMBL" id="QRHZ01000001">
    <property type="protein sequence ID" value="RHG20085.1"/>
    <property type="molecule type" value="Genomic_DNA"/>
</dbReference>